<sequence>MKSSPQSFISPRGLFSIEFINLSIHVKAGFAATRITTNRID</sequence>
<accession>M5RPU1</accession>
<reference evidence="1 2" key="1">
    <citation type="journal article" date="2013" name="Mar. Genomics">
        <title>Expression of sulfatases in Rhodopirellula baltica and the diversity of sulfatases in the genus Rhodopirellula.</title>
        <authorList>
            <person name="Wegner C.E."/>
            <person name="Richter-Heitmann T."/>
            <person name="Klindworth A."/>
            <person name="Klockow C."/>
            <person name="Richter M."/>
            <person name="Achstetter T."/>
            <person name="Glockner F.O."/>
            <person name="Harder J."/>
        </authorList>
    </citation>
    <scope>NUCLEOTIDE SEQUENCE [LARGE SCALE GENOMIC DNA]</scope>
    <source>
        <strain evidence="1 2">SM1</strain>
    </source>
</reference>
<dbReference type="PATRIC" id="fig|1265738.3.peg.5687"/>
<comment type="caution">
    <text evidence="1">The sequence shown here is derived from an EMBL/GenBank/DDBJ whole genome shotgun (WGS) entry which is preliminary data.</text>
</comment>
<keyword evidence="2" id="KW-1185">Reference proteome</keyword>
<protein>
    <submittedName>
        <fullName evidence="1">Uncharacterized protein</fullName>
    </submittedName>
</protein>
<dbReference type="EMBL" id="ANOG01000802">
    <property type="protein sequence ID" value="EMI17402.1"/>
    <property type="molecule type" value="Genomic_DNA"/>
</dbReference>
<proteinExistence type="predicted"/>
<organism evidence="1 2">
    <name type="scientific">Rhodopirellula maiorica SM1</name>
    <dbReference type="NCBI Taxonomy" id="1265738"/>
    <lineage>
        <taxon>Bacteria</taxon>
        <taxon>Pseudomonadati</taxon>
        <taxon>Planctomycetota</taxon>
        <taxon>Planctomycetia</taxon>
        <taxon>Pirellulales</taxon>
        <taxon>Pirellulaceae</taxon>
        <taxon>Novipirellula</taxon>
    </lineage>
</organism>
<name>M5RPU1_9BACT</name>
<gene>
    <name evidence="1" type="ORF">RMSM_05686</name>
</gene>
<dbReference type="Proteomes" id="UP000011991">
    <property type="component" value="Unassembled WGS sequence"/>
</dbReference>
<evidence type="ECO:0000313" key="1">
    <source>
        <dbReference type="EMBL" id="EMI17402.1"/>
    </source>
</evidence>
<dbReference type="AlphaFoldDB" id="M5RPU1"/>
<evidence type="ECO:0000313" key="2">
    <source>
        <dbReference type="Proteomes" id="UP000011991"/>
    </source>
</evidence>